<evidence type="ECO:0000313" key="3">
    <source>
        <dbReference type="WBParaSite" id="PSAMB.scaffold1426size31648.g12955.t1"/>
    </source>
</evidence>
<dbReference type="AlphaFoldDB" id="A0A914V0V7"/>
<reference evidence="3" key="1">
    <citation type="submission" date="2022-11" db="UniProtKB">
        <authorList>
            <consortium name="WormBaseParasite"/>
        </authorList>
    </citation>
    <scope>IDENTIFICATION</scope>
</reference>
<keyword evidence="2" id="KW-1185">Reference proteome</keyword>
<dbReference type="WBParaSite" id="PSAMB.scaffold1426size31648.g12955.t1">
    <property type="protein sequence ID" value="PSAMB.scaffold1426size31648.g12955.t1"/>
    <property type="gene ID" value="PSAMB.scaffold1426size31648.g12955"/>
</dbReference>
<organism evidence="2 3">
    <name type="scientific">Plectus sambesii</name>
    <dbReference type="NCBI Taxonomy" id="2011161"/>
    <lineage>
        <taxon>Eukaryota</taxon>
        <taxon>Metazoa</taxon>
        <taxon>Ecdysozoa</taxon>
        <taxon>Nematoda</taxon>
        <taxon>Chromadorea</taxon>
        <taxon>Plectida</taxon>
        <taxon>Plectina</taxon>
        <taxon>Plectoidea</taxon>
        <taxon>Plectidae</taxon>
        <taxon>Plectus</taxon>
    </lineage>
</organism>
<evidence type="ECO:0000256" key="1">
    <source>
        <dbReference type="SAM" id="SignalP"/>
    </source>
</evidence>
<proteinExistence type="predicted"/>
<feature type="signal peptide" evidence="1">
    <location>
        <begin position="1"/>
        <end position="21"/>
    </location>
</feature>
<sequence>MLRRLICLSIFCVRFICRSQSLDEILEKAEVDLMNLIMEDQDKRGRSIITYDAADDFSRFIKILHKTRTLAEFDNIWVPAIDEARSELYASIRKSAFYFHVALSAAVDEEAALKAEKSRAENEQARGMRMLIAVNDQMTSLEKKAEILIMEDKKKLAERLQRAKNEHIIARIKLDGLRYDCARTSLSCTCRWLGNFKKRVLEAEMFENLTTASYQTISNSSTKDSANNLAHFKDIAADPLKIQKTIEKYNTVIPILTKKLGLVEPKTKLLRDIDTSFQTFLRRDDSQIYSQNQSVADLELLLHRVKNFFARFVSKHRIARFAPPQMISQIGDDQIVQLSRQFGKVFNELDFETMLDYDEYSRDGTRITDKNKVFSMRLEEEEDL</sequence>
<keyword evidence="1" id="KW-0732">Signal</keyword>
<dbReference type="Proteomes" id="UP000887566">
    <property type="component" value="Unplaced"/>
</dbReference>
<feature type="chain" id="PRO_5037294961" evidence="1">
    <location>
        <begin position="22"/>
        <end position="384"/>
    </location>
</feature>
<accession>A0A914V0V7</accession>
<protein>
    <submittedName>
        <fullName evidence="3">Uncharacterized protein</fullName>
    </submittedName>
</protein>
<name>A0A914V0V7_9BILA</name>
<evidence type="ECO:0000313" key="2">
    <source>
        <dbReference type="Proteomes" id="UP000887566"/>
    </source>
</evidence>